<accession>A0A6N8ITC4</accession>
<organism evidence="1 2">
    <name type="scientific">Ramlibacter pinisoli</name>
    <dbReference type="NCBI Taxonomy" id="2682844"/>
    <lineage>
        <taxon>Bacteria</taxon>
        <taxon>Pseudomonadati</taxon>
        <taxon>Pseudomonadota</taxon>
        <taxon>Betaproteobacteria</taxon>
        <taxon>Burkholderiales</taxon>
        <taxon>Comamonadaceae</taxon>
        <taxon>Ramlibacter</taxon>
    </lineage>
</organism>
<dbReference type="EMBL" id="WSEL01000003">
    <property type="protein sequence ID" value="MVQ29845.1"/>
    <property type="molecule type" value="Genomic_DNA"/>
</dbReference>
<dbReference type="RefSeq" id="WP_157397806.1">
    <property type="nucleotide sequence ID" value="NZ_WSEL01000003.1"/>
</dbReference>
<name>A0A6N8ITC4_9BURK</name>
<protein>
    <submittedName>
        <fullName evidence="1">Uncharacterized protein</fullName>
    </submittedName>
</protein>
<gene>
    <name evidence="1" type="ORF">GON04_10320</name>
</gene>
<proteinExistence type="predicted"/>
<sequence>MGTRTIARTADWQTHERLLVGLRGWHMALCALETGDGSGEYTGYYKICAGEPASYWEADCLLKGCSQVPRRSPRDALRDAEDMARSAVYHLPAPRALAAVRAARPLNVYERHDLYERTRRV</sequence>
<evidence type="ECO:0000313" key="1">
    <source>
        <dbReference type="EMBL" id="MVQ29845.1"/>
    </source>
</evidence>
<reference evidence="1 2" key="1">
    <citation type="submission" date="2019-12" db="EMBL/GenBank/DDBJ databases">
        <authorList>
            <person name="Huq M.A."/>
        </authorList>
    </citation>
    <scope>NUCLEOTIDE SEQUENCE [LARGE SCALE GENOMIC DNA]</scope>
    <source>
        <strain evidence="1 2">MAH-25</strain>
    </source>
</reference>
<keyword evidence="2" id="KW-1185">Reference proteome</keyword>
<dbReference type="Proteomes" id="UP000469385">
    <property type="component" value="Unassembled WGS sequence"/>
</dbReference>
<dbReference type="AlphaFoldDB" id="A0A6N8ITC4"/>
<comment type="caution">
    <text evidence="1">The sequence shown here is derived from an EMBL/GenBank/DDBJ whole genome shotgun (WGS) entry which is preliminary data.</text>
</comment>
<evidence type="ECO:0000313" key="2">
    <source>
        <dbReference type="Proteomes" id="UP000469385"/>
    </source>
</evidence>